<accession>A0A3D8SN81</accession>
<feature type="compositionally biased region" description="Low complexity" evidence="1">
    <location>
        <begin position="663"/>
        <end position="675"/>
    </location>
</feature>
<feature type="compositionally biased region" description="Pro residues" evidence="1">
    <location>
        <begin position="78"/>
        <end position="87"/>
    </location>
</feature>
<reference evidence="2 3" key="1">
    <citation type="journal article" date="2018" name="IMA Fungus">
        <title>IMA Genome-F 9: Draft genome sequence of Annulohypoxylon stygium, Aspergillus mulundensis, Berkeleyomyces basicola (syn. Thielaviopsis basicola), Ceratocystis smalleyi, two Cercospora beticola strains, Coleophoma cylindrospora, Fusarium fracticaudum, Phialophora cf. hyalina, and Morchella septimelata.</title>
        <authorList>
            <person name="Wingfield B.D."/>
            <person name="Bills G.F."/>
            <person name="Dong Y."/>
            <person name="Huang W."/>
            <person name="Nel W.J."/>
            <person name="Swalarsk-Parry B.S."/>
            <person name="Vaghefi N."/>
            <person name="Wilken P.M."/>
            <person name="An Z."/>
            <person name="de Beer Z.W."/>
            <person name="De Vos L."/>
            <person name="Chen L."/>
            <person name="Duong T.A."/>
            <person name="Gao Y."/>
            <person name="Hammerbacher A."/>
            <person name="Kikkert J.R."/>
            <person name="Li Y."/>
            <person name="Li H."/>
            <person name="Li K."/>
            <person name="Li Q."/>
            <person name="Liu X."/>
            <person name="Ma X."/>
            <person name="Naidoo K."/>
            <person name="Pethybridge S.J."/>
            <person name="Sun J."/>
            <person name="Steenkamp E.T."/>
            <person name="van der Nest M.A."/>
            <person name="van Wyk S."/>
            <person name="Wingfield M.J."/>
            <person name="Xiong C."/>
            <person name="Yue Q."/>
            <person name="Zhang X."/>
        </authorList>
    </citation>
    <scope>NUCLEOTIDE SEQUENCE [LARGE SCALE GENOMIC DNA]</scope>
    <source>
        <strain evidence="2 3">BP5796</strain>
    </source>
</reference>
<feature type="compositionally biased region" description="Polar residues" evidence="1">
    <location>
        <begin position="682"/>
        <end position="698"/>
    </location>
</feature>
<sequence>MTSINSNSGAAPSKRSSFRRMLDLEKKSKLDRMRASASFAVQSPSSAVPPIPTRLSYAPSSSQPQMLQTTRRAKTAPPSAPLPPNPILPVNTRLEQHMSVQRPGASPWEEPAFCASPAALTIEIPPRELDEDSDRSSICQSPGWGDAKERKRKHEAKEKRKKEKEKAEKDRLKVEKERAKKEKEKVKSDKDGREAKKLKKRSNNGPPTNKIFNRMAIPMERSVSAPVVVALAEEKASQGGSSKPSSSSSRRSSLEVGLKSLRSLTGSWKQNETPASLQELPADAEGFVGGLKLQNERDLALQDQIRKLTLDEPSAVLTGRPKKPVQMRSMSADAVSVGTGSKFHYLEFHPTMPPELSESELETDSFHDPASYAARASKQPAFNNEESSTSIMERKIRRPRKNRGLDEHEPMNNRNDSRQSLEERTGSRDGDTSQFPFDAQTTRRLSPTYNPESETLASHVDLDGSRGRKGSDTTNDARSIRRGRPVTAYHTERRASNATFNQTPQSANRSHQRCLSVQPDVANGWDSQQGNGETTMKSWGELGEGSARSRDSYHSFVAQSQILPPHQQQANLQGEDKSSKVYPSSPSFKSFKSAARAAFSRNSQVPPLPVAGLTGSIPGHHSRPSTTQSSADSQKALSKAERVLGETDLPAPRSMQQSRATKSQSSSLLSSSDGSILDEDSNITTPSASRPQSHQGEFSPSREPGHHASTAVDSIPPIAAASSSKHSEDRLGTSPIIEDDTDWQRPDLDGHNKKSSLNNISRRPSLTRSLSTPELQQDLSFLPPLKHQSLERSAKGKEKEVTRQQPSKAADEELGGTSLAHSASTTVPGQRPTLTKEDGGQYLQNARLNVLRTSPKSKPGSSGSTVGPKPGMDSIAKMFVVCCSCLYFHDLPSKVYECMTKPDNIVEDKDLGVTGQMTTMVRCPWCEHGMSTSCCSGILTTLQVIQKLH</sequence>
<comment type="caution">
    <text evidence="2">The sequence shown here is derived from an EMBL/GenBank/DDBJ whole genome shotgun (WGS) entry which is preliminary data.</text>
</comment>
<feature type="compositionally biased region" description="Polar residues" evidence="1">
    <location>
        <begin position="380"/>
        <end position="391"/>
    </location>
</feature>
<dbReference type="OrthoDB" id="5386674at2759"/>
<dbReference type="EMBL" id="PDLN01000004">
    <property type="protein sequence ID" value="RDW87631.1"/>
    <property type="molecule type" value="Genomic_DNA"/>
</dbReference>
<feature type="compositionally biased region" description="Low complexity" evidence="1">
    <location>
        <begin position="761"/>
        <end position="773"/>
    </location>
</feature>
<feature type="compositionally biased region" description="Polar residues" evidence="1">
    <location>
        <begin position="1"/>
        <end position="10"/>
    </location>
</feature>
<feature type="region of interest" description="Disordered" evidence="1">
    <location>
        <begin position="349"/>
        <end position="841"/>
    </location>
</feature>
<feature type="compositionally biased region" description="Basic and acidic residues" evidence="1">
    <location>
        <begin position="742"/>
        <end position="752"/>
    </location>
</feature>
<feature type="compositionally biased region" description="Basic and acidic residues" evidence="1">
    <location>
        <begin position="403"/>
        <end position="431"/>
    </location>
</feature>
<feature type="region of interest" description="Disordered" evidence="1">
    <location>
        <begin position="119"/>
        <end position="219"/>
    </location>
</feature>
<dbReference type="Proteomes" id="UP000256328">
    <property type="component" value="Unassembled WGS sequence"/>
</dbReference>
<evidence type="ECO:0000256" key="1">
    <source>
        <dbReference type="SAM" id="MobiDB-lite"/>
    </source>
</evidence>
<feature type="compositionally biased region" description="Polar residues" evidence="1">
    <location>
        <begin position="525"/>
        <end position="537"/>
    </location>
</feature>
<feature type="compositionally biased region" description="Low complexity" evidence="1">
    <location>
        <begin position="580"/>
        <end position="603"/>
    </location>
</feature>
<feature type="compositionally biased region" description="Basic and acidic residues" evidence="1">
    <location>
        <begin position="164"/>
        <end position="195"/>
    </location>
</feature>
<feature type="compositionally biased region" description="Polar residues" evidence="1">
    <location>
        <begin position="624"/>
        <end position="636"/>
    </location>
</feature>
<feature type="compositionally biased region" description="Polar residues" evidence="1">
    <location>
        <begin position="432"/>
        <end position="456"/>
    </location>
</feature>
<feature type="compositionally biased region" description="Low complexity" evidence="1">
    <location>
        <begin position="853"/>
        <end position="869"/>
    </location>
</feature>
<feature type="compositionally biased region" description="Polar residues" evidence="1">
    <location>
        <begin position="819"/>
        <end position="828"/>
    </location>
</feature>
<feature type="region of interest" description="Disordered" evidence="1">
    <location>
        <begin position="850"/>
        <end position="869"/>
    </location>
</feature>
<feature type="compositionally biased region" description="Basic and acidic residues" evidence="1">
    <location>
        <begin position="460"/>
        <end position="471"/>
    </location>
</feature>
<keyword evidence="3" id="KW-1185">Reference proteome</keyword>
<proteinExistence type="predicted"/>
<feature type="region of interest" description="Disordered" evidence="1">
    <location>
        <begin position="1"/>
        <end position="90"/>
    </location>
</feature>
<evidence type="ECO:0000313" key="2">
    <source>
        <dbReference type="EMBL" id="RDW87631.1"/>
    </source>
</evidence>
<feature type="compositionally biased region" description="Basic and acidic residues" evidence="1">
    <location>
        <begin position="788"/>
        <end position="802"/>
    </location>
</feature>
<protein>
    <submittedName>
        <fullName evidence="2">Uncharacterized protein</fullName>
    </submittedName>
</protein>
<feature type="compositionally biased region" description="Low complexity" evidence="1">
    <location>
        <begin position="714"/>
        <end position="724"/>
    </location>
</feature>
<dbReference type="AlphaFoldDB" id="A0A3D8SN81"/>
<feature type="compositionally biased region" description="Polar residues" evidence="1">
    <location>
        <begin position="557"/>
        <end position="572"/>
    </location>
</feature>
<organism evidence="2 3">
    <name type="scientific">Coleophoma crateriformis</name>
    <dbReference type="NCBI Taxonomy" id="565419"/>
    <lineage>
        <taxon>Eukaryota</taxon>
        <taxon>Fungi</taxon>
        <taxon>Dikarya</taxon>
        <taxon>Ascomycota</taxon>
        <taxon>Pezizomycotina</taxon>
        <taxon>Leotiomycetes</taxon>
        <taxon>Helotiales</taxon>
        <taxon>Dermateaceae</taxon>
        <taxon>Coleophoma</taxon>
    </lineage>
</organism>
<gene>
    <name evidence="2" type="ORF">BP5796_03325</name>
</gene>
<feature type="compositionally biased region" description="Low complexity" evidence="1">
    <location>
        <begin position="237"/>
        <end position="251"/>
    </location>
</feature>
<feature type="compositionally biased region" description="Polar residues" evidence="1">
    <location>
        <begin position="58"/>
        <end position="70"/>
    </location>
</feature>
<feature type="compositionally biased region" description="Polar residues" evidence="1">
    <location>
        <begin position="496"/>
        <end position="515"/>
    </location>
</feature>
<feature type="region of interest" description="Disordered" evidence="1">
    <location>
        <begin position="233"/>
        <end position="257"/>
    </location>
</feature>
<name>A0A3D8SN81_9HELO</name>
<evidence type="ECO:0000313" key="3">
    <source>
        <dbReference type="Proteomes" id="UP000256328"/>
    </source>
</evidence>
<feature type="compositionally biased region" description="Basic residues" evidence="1">
    <location>
        <begin position="150"/>
        <end position="163"/>
    </location>
</feature>
<feature type="compositionally biased region" description="Basic and acidic residues" evidence="1">
    <location>
        <begin position="20"/>
        <end position="34"/>
    </location>
</feature>